<organism evidence="3">
    <name type="scientific">Spathaspora passalidarum (strain NRRL Y-27907 / 11-Y1)</name>
    <dbReference type="NCBI Taxonomy" id="619300"/>
    <lineage>
        <taxon>Eukaryota</taxon>
        <taxon>Fungi</taxon>
        <taxon>Dikarya</taxon>
        <taxon>Ascomycota</taxon>
        <taxon>Saccharomycotina</taxon>
        <taxon>Pichiomycetes</taxon>
        <taxon>Debaryomycetaceae</taxon>
        <taxon>Spathaspora</taxon>
    </lineage>
</organism>
<proteinExistence type="predicted"/>
<gene>
    <name evidence="2" type="ORF">SPAPADRAFT_63213</name>
</gene>
<reference evidence="2 3" key="1">
    <citation type="journal article" date="2011" name="Proc. Natl. Acad. Sci. U.S.A.">
        <title>Comparative genomics of xylose-fermenting fungi for enhanced biofuel production.</title>
        <authorList>
            <person name="Wohlbach D.J."/>
            <person name="Kuo A."/>
            <person name="Sato T.K."/>
            <person name="Potts K.M."/>
            <person name="Salamov A.A."/>
            <person name="LaButti K.M."/>
            <person name="Sun H."/>
            <person name="Clum A."/>
            <person name="Pangilinan J.L."/>
            <person name="Lindquist E.A."/>
            <person name="Lucas S."/>
            <person name="Lapidus A."/>
            <person name="Jin M."/>
            <person name="Gunawan C."/>
            <person name="Balan V."/>
            <person name="Dale B.E."/>
            <person name="Jeffries T.W."/>
            <person name="Zinkel R."/>
            <person name="Barry K.W."/>
            <person name="Grigoriev I.V."/>
            <person name="Gasch A.P."/>
        </authorList>
    </citation>
    <scope>NUCLEOTIDE SEQUENCE [LARGE SCALE GENOMIC DNA]</scope>
    <source>
        <strain evidence="3">NRRL Y-27907 / 11-Y1</strain>
    </source>
</reference>
<feature type="transmembrane region" description="Helical" evidence="1">
    <location>
        <begin position="35"/>
        <end position="55"/>
    </location>
</feature>
<accession>G3ATY8</accession>
<dbReference type="HOGENOM" id="CLU_2293458_0_0_1"/>
<dbReference type="eggNOG" id="ENOG502T647">
    <property type="taxonomic scope" value="Eukaryota"/>
</dbReference>
<dbReference type="GeneID" id="18874645"/>
<dbReference type="InParanoid" id="G3ATY8"/>
<keyword evidence="1" id="KW-1133">Transmembrane helix</keyword>
<dbReference type="Proteomes" id="UP000000709">
    <property type="component" value="Unassembled WGS sequence"/>
</dbReference>
<keyword evidence="3" id="KW-1185">Reference proteome</keyword>
<dbReference type="OMA" id="NLLFRAY"/>
<dbReference type="RefSeq" id="XP_007377335.1">
    <property type="nucleotide sequence ID" value="XM_007377273.1"/>
</dbReference>
<protein>
    <submittedName>
        <fullName evidence="2">Uncharacterized protein</fullName>
    </submittedName>
</protein>
<evidence type="ECO:0000313" key="2">
    <source>
        <dbReference type="EMBL" id="EGW30364.1"/>
    </source>
</evidence>
<sequence length="101" mass="11497">MTQMKTSIIPHKLKRLYDLYYYCSPIPVLSTGETIIFNLINLTILLVSAYYAVYFLPTVLTRAIEKLWFYITGQIVIVNSFFPFALSNSSQIVGASKNFTG</sequence>
<keyword evidence="1" id="KW-0472">Membrane</keyword>
<keyword evidence="1" id="KW-0812">Transmembrane</keyword>
<dbReference type="EMBL" id="GL996505">
    <property type="protein sequence ID" value="EGW30364.1"/>
    <property type="molecule type" value="Genomic_DNA"/>
</dbReference>
<evidence type="ECO:0000256" key="1">
    <source>
        <dbReference type="SAM" id="Phobius"/>
    </source>
</evidence>
<dbReference type="OrthoDB" id="4018249at2759"/>
<evidence type="ECO:0000313" key="3">
    <source>
        <dbReference type="Proteomes" id="UP000000709"/>
    </source>
</evidence>
<name>G3ATY8_SPAPN</name>
<feature type="transmembrane region" description="Helical" evidence="1">
    <location>
        <begin position="67"/>
        <end position="86"/>
    </location>
</feature>
<dbReference type="AlphaFoldDB" id="G3ATY8"/>
<dbReference type="KEGG" id="spaa:SPAPADRAFT_63213"/>